<dbReference type="Gene3D" id="1.20.120.1490">
    <property type="match status" value="1"/>
</dbReference>
<name>A0ABQ5Q5L0_9BACT</name>
<organism evidence="3 4">
    <name type="scientific">Geothrix rubra</name>
    <dbReference type="NCBI Taxonomy" id="2927977"/>
    <lineage>
        <taxon>Bacteria</taxon>
        <taxon>Pseudomonadati</taxon>
        <taxon>Acidobacteriota</taxon>
        <taxon>Holophagae</taxon>
        <taxon>Holophagales</taxon>
        <taxon>Holophagaceae</taxon>
        <taxon>Geothrix</taxon>
    </lineage>
</organism>
<evidence type="ECO:0008006" key="5">
    <source>
        <dbReference type="Google" id="ProtNLM"/>
    </source>
</evidence>
<comment type="caution">
    <text evidence="3">The sequence shown here is derived from an EMBL/GenBank/DDBJ whole genome shotgun (WGS) entry which is preliminary data.</text>
</comment>
<dbReference type="Proteomes" id="UP001165089">
    <property type="component" value="Unassembled WGS sequence"/>
</dbReference>
<reference evidence="3 4" key="1">
    <citation type="journal article" date="2023" name="Antonie Van Leeuwenhoek">
        <title>Mesoterricola silvestris gen. nov., sp. nov., Mesoterricola sediminis sp. nov., Geothrix oryzae sp. nov., Geothrix edaphica sp. nov., Geothrix rubra sp. nov., and Geothrix limicola sp. nov., six novel members of Acidobacteriota isolated from soils.</title>
        <authorList>
            <person name="Itoh H."/>
            <person name="Sugisawa Y."/>
            <person name="Mise K."/>
            <person name="Xu Z."/>
            <person name="Kuniyasu M."/>
            <person name="Ushijima N."/>
            <person name="Kawano K."/>
            <person name="Kobayashi E."/>
            <person name="Shiratori Y."/>
            <person name="Masuda Y."/>
            <person name="Senoo K."/>
        </authorList>
    </citation>
    <scope>NUCLEOTIDE SEQUENCE [LARGE SCALE GENOMIC DNA]</scope>
    <source>
        <strain evidence="3 4">Red803</strain>
    </source>
</reference>
<protein>
    <recommendedName>
        <fullName evidence="5">Periplasmic heavy metal sensor</fullName>
    </recommendedName>
</protein>
<keyword evidence="2" id="KW-0732">Signal</keyword>
<accession>A0ABQ5Q5L0</accession>
<evidence type="ECO:0000313" key="4">
    <source>
        <dbReference type="Proteomes" id="UP001165089"/>
    </source>
</evidence>
<keyword evidence="4" id="KW-1185">Reference proteome</keyword>
<dbReference type="RefSeq" id="WP_285724379.1">
    <property type="nucleotide sequence ID" value="NZ_BSDD01000003.1"/>
</dbReference>
<gene>
    <name evidence="3" type="ORF">GETHPA_15780</name>
</gene>
<evidence type="ECO:0000313" key="3">
    <source>
        <dbReference type="EMBL" id="GLH70045.1"/>
    </source>
</evidence>
<dbReference type="EMBL" id="BSDD01000003">
    <property type="protein sequence ID" value="GLH70045.1"/>
    <property type="molecule type" value="Genomic_DNA"/>
</dbReference>
<feature type="region of interest" description="Disordered" evidence="1">
    <location>
        <begin position="156"/>
        <end position="175"/>
    </location>
</feature>
<feature type="chain" id="PRO_5046653583" description="Periplasmic heavy metal sensor" evidence="2">
    <location>
        <begin position="22"/>
        <end position="175"/>
    </location>
</feature>
<proteinExistence type="predicted"/>
<evidence type="ECO:0000256" key="1">
    <source>
        <dbReference type="SAM" id="MobiDB-lite"/>
    </source>
</evidence>
<feature type="signal peptide" evidence="2">
    <location>
        <begin position="1"/>
        <end position="21"/>
    </location>
</feature>
<sequence>MSRLSFLLPALILAVQPLAMAQAQPEGEGRLLYQFRVEHLERNVGLTEDQARSVADRWARFDRELFEKTRQVRELRTQFNDILMGPGTEDEKNARVKPLLDQFVALRHQQMNLKMQFEDDIRSRLSPAQQVRLIVQVDEMQRRMLEVLRQGLGNRPGMGLGNRMGPGAGLRRGGR</sequence>
<evidence type="ECO:0000256" key="2">
    <source>
        <dbReference type="SAM" id="SignalP"/>
    </source>
</evidence>